<proteinExistence type="predicted"/>
<evidence type="ECO:0000313" key="6">
    <source>
        <dbReference type="EMBL" id="CAE0717248.1"/>
    </source>
</evidence>
<feature type="transmembrane region" description="Helical" evidence="5">
    <location>
        <begin position="96"/>
        <end position="120"/>
    </location>
</feature>
<protein>
    <recommendedName>
        <fullName evidence="7">L domain-like protein</fullName>
    </recommendedName>
</protein>
<keyword evidence="1" id="KW-0433">Leucine-rich repeat</keyword>
<gene>
    <name evidence="6" type="ORF">PAUS00366_LOCUS10000</name>
</gene>
<dbReference type="EMBL" id="HBIX01013535">
    <property type="protein sequence ID" value="CAE0717248.1"/>
    <property type="molecule type" value="Transcribed_RNA"/>
</dbReference>
<feature type="compositionally biased region" description="Basic and acidic residues" evidence="4">
    <location>
        <begin position="81"/>
        <end position="90"/>
    </location>
</feature>
<evidence type="ECO:0000256" key="3">
    <source>
        <dbReference type="ARBA" id="ARBA00022737"/>
    </source>
</evidence>
<keyword evidence="5" id="KW-0812">Transmembrane</keyword>
<dbReference type="Pfam" id="PF13855">
    <property type="entry name" value="LRR_8"/>
    <property type="match status" value="2"/>
</dbReference>
<dbReference type="AlphaFoldDB" id="A0A7S4AIV4"/>
<evidence type="ECO:0000256" key="5">
    <source>
        <dbReference type="SAM" id="Phobius"/>
    </source>
</evidence>
<name>A0A7S4AIV4_9STRA</name>
<evidence type="ECO:0000256" key="4">
    <source>
        <dbReference type="SAM" id="MobiDB-lite"/>
    </source>
</evidence>
<feature type="compositionally biased region" description="Polar residues" evidence="4">
    <location>
        <begin position="157"/>
        <end position="200"/>
    </location>
</feature>
<dbReference type="FunFam" id="3.80.10.10:FF:000041">
    <property type="entry name" value="LRR receptor-like serine/threonine-protein kinase ERECTA"/>
    <property type="match status" value="2"/>
</dbReference>
<keyword evidence="5" id="KW-1133">Transmembrane helix</keyword>
<dbReference type="InterPro" id="IPR032675">
    <property type="entry name" value="LRR_dom_sf"/>
</dbReference>
<dbReference type="PANTHER" id="PTHR48060">
    <property type="entry name" value="DNA DAMAGE-REPAIR/TOLERATION PROTEIN DRT100"/>
    <property type="match status" value="1"/>
</dbReference>
<dbReference type="SUPFAM" id="SSF52058">
    <property type="entry name" value="L domain-like"/>
    <property type="match status" value="2"/>
</dbReference>
<dbReference type="InterPro" id="IPR001611">
    <property type="entry name" value="Leu-rich_rpt"/>
</dbReference>
<keyword evidence="5" id="KW-0472">Membrane</keyword>
<evidence type="ECO:0000256" key="2">
    <source>
        <dbReference type="ARBA" id="ARBA00022729"/>
    </source>
</evidence>
<organism evidence="6">
    <name type="scientific">Pseudo-nitzschia australis</name>
    <dbReference type="NCBI Taxonomy" id="44445"/>
    <lineage>
        <taxon>Eukaryota</taxon>
        <taxon>Sar</taxon>
        <taxon>Stramenopiles</taxon>
        <taxon>Ochrophyta</taxon>
        <taxon>Bacillariophyta</taxon>
        <taxon>Bacillariophyceae</taxon>
        <taxon>Bacillariophycidae</taxon>
        <taxon>Bacillariales</taxon>
        <taxon>Bacillariaceae</taxon>
        <taxon>Pseudo-nitzschia</taxon>
    </lineage>
</organism>
<evidence type="ECO:0000256" key="1">
    <source>
        <dbReference type="ARBA" id="ARBA00022614"/>
    </source>
</evidence>
<accession>A0A7S4AIV4</accession>
<feature type="compositionally biased region" description="Polar residues" evidence="4">
    <location>
        <begin position="131"/>
        <end position="149"/>
    </location>
</feature>
<feature type="compositionally biased region" description="Acidic residues" evidence="4">
    <location>
        <begin position="22"/>
        <end position="47"/>
    </location>
</feature>
<dbReference type="Gene3D" id="3.80.10.10">
    <property type="entry name" value="Ribonuclease Inhibitor"/>
    <property type="match status" value="3"/>
</dbReference>
<feature type="region of interest" description="Disordered" evidence="4">
    <location>
        <begin position="131"/>
        <end position="205"/>
    </location>
</feature>
<evidence type="ECO:0008006" key="7">
    <source>
        <dbReference type="Google" id="ProtNLM"/>
    </source>
</evidence>
<keyword evidence="2" id="KW-0732">Signal</keyword>
<dbReference type="PANTHER" id="PTHR48060:SF24">
    <property type="entry name" value="NON-SPECIFIC SERINE_THREONINE PROTEIN KINASE"/>
    <property type="match status" value="1"/>
</dbReference>
<sequence>MREKGTNAAVPAPDDGNGDGNGDGDGDGGFDDQFLDEIINGDDEEALSADLVVSDENNTNGDNGMKRSRAIRDGSTTTTTNDDKSRESRSSRLQQYQCWVVGIAIVLAFFAGVAVSAMLLRKGNGDYNRYSNSGAGESQRPPSISSNSPAHFRPGDITTSIDGGSTANNHFAPSPPSGASNNHDTPNNYHNSGGLSQSPAVETESRIEREHHFTNLVIEWSGGVALAAKNFPARMALDWILDDDPFRLTTSDKPLDVQQRYTAAVFYFATRGERWSSSRRYRYRYRYRRGRKTRRQRQLQQQSLHDDLYNAPHGSTHANSGNSAPAHFLTNRDVCLWKTSDGKSGIFCNDEGIIVKLTFRNFGLGGTLPQEVGYLNKLTSINIEDNDIAGTLPTQYGLLVNLERMGFENNNITGTIPNEFSNLKRLKELDLDGNRFTGTFPVHLCSLESIETIEISGSILMGSIPTELYNLSDTVQKIVLEDNKLTGNIPTELGTLTRLRYLDLGNNELTGTVPIQLSYATLLETLYLNGNDFAGSLNAAFCTTNNLSGRIFETLMADCQGASPEVKCSCCTSCCNANGHNCKEQEPIFVLDNNNTASSSSAIPTNWPTANNPANKPTPSPTIATIAIIQSSSSSSTASPVVVMSSQEVTFRATRLKELLATVSEQTLLESKHTSQFKAFMWMIRLDPSPVDAATTPHHEILQKYIVVLLYISTNGREWADQNSFLTGTTTTTGSSTVCGWDGLECNDENKIVSINLENNRLNGTLVSEIGSLGPNLRDLKLGNNLLFGEIPSEIGLLPGLRTLDLTNNPKITGIIPSEVSSRSLPNLKTIEIAGTGIVGSNLDSLFCSSKGDGGNDDDKPAIDIRANCLDPSVPCSCCLVCCDAAGKNCRAV</sequence>
<reference evidence="6" key="1">
    <citation type="submission" date="2021-01" db="EMBL/GenBank/DDBJ databases">
        <authorList>
            <person name="Corre E."/>
            <person name="Pelletier E."/>
            <person name="Niang G."/>
            <person name="Scheremetjew M."/>
            <person name="Finn R."/>
            <person name="Kale V."/>
            <person name="Holt S."/>
            <person name="Cochrane G."/>
            <person name="Meng A."/>
            <person name="Brown T."/>
            <person name="Cohen L."/>
        </authorList>
    </citation>
    <scope>NUCLEOTIDE SEQUENCE</scope>
    <source>
        <strain evidence="6">10249 10 AB</strain>
    </source>
</reference>
<dbReference type="InterPro" id="IPR053211">
    <property type="entry name" value="DNA_repair-toleration"/>
</dbReference>
<keyword evidence="3" id="KW-0677">Repeat</keyword>
<feature type="region of interest" description="Disordered" evidence="4">
    <location>
        <begin position="1"/>
        <end position="92"/>
    </location>
</feature>